<dbReference type="Pfam" id="PF05926">
    <property type="entry name" value="Phage_GPL"/>
    <property type="match status" value="1"/>
</dbReference>
<evidence type="ECO:0000313" key="2">
    <source>
        <dbReference type="Proteomes" id="UP000255417"/>
    </source>
</evidence>
<name>A0A379C9X3_9PAST</name>
<protein>
    <submittedName>
        <fullName evidence="1">Phage head completion protein (GPL)</fullName>
    </submittedName>
</protein>
<dbReference type="Proteomes" id="UP000255417">
    <property type="component" value="Unassembled WGS sequence"/>
</dbReference>
<keyword evidence="2" id="KW-1185">Reference proteome</keyword>
<dbReference type="InterPro" id="IPR009225">
    <property type="entry name" value="Phage_head_completion_GpL"/>
</dbReference>
<evidence type="ECO:0000313" key="1">
    <source>
        <dbReference type="EMBL" id="SUB59064.1"/>
    </source>
</evidence>
<sequence length="165" mass="18937">MNQVISVPFEEQYQSTDKTDTQADHIITNNRFFPDISLAHARNSMRIDGTVTHQRLLMALVEAMATVNQDLKDFRKQCQADNIATLAEADDEVINGQSVLEQRYLRAVYCYAVANLYERYSSYDLTRDGENKSELLNQSVDELRRDAQYAIKDILGEIRIIAELI</sequence>
<gene>
    <name evidence="1" type="ORF">NCTC12872_01039</name>
</gene>
<organism evidence="1 2">
    <name type="scientific">Phocoenobacter uteri</name>
    <dbReference type="NCBI Taxonomy" id="146806"/>
    <lineage>
        <taxon>Bacteria</taxon>
        <taxon>Pseudomonadati</taxon>
        <taxon>Pseudomonadota</taxon>
        <taxon>Gammaproteobacteria</taxon>
        <taxon>Pasteurellales</taxon>
        <taxon>Pasteurellaceae</taxon>
        <taxon>Phocoenobacter</taxon>
    </lineage>
</organism>
<dbReference type="RefSeq" id="WP_115315559.1">
    <property type="nucleotide sequence ID" value="NZ_LWIF01000001.1"/>
</dbReference>
<dbReference type="EMBL" id="UGTA01000001">
    <property type="protein sequence ID" value="SUB59064.1"/>
    <property type="molecule type" value="Genomic_DNA"/>
</dbReference>
<proteinExistence type="predicted"/>
<reference evidence="1 2" key="1">
    <citation type="submission" date="2018-06" db="EMBL/GenBank/DDBJ databases">
        <authorList>
            <consortium name="Pathogen Informatics"/>
            <person name="Doyle S."/>
        </authorList>
    </citation>
    <scope>NUCLEOTIDE SEQUENCE [LARGE SCALE GENOMIC DNA]</scope>
    <source>
        <strain evidence="1 2">NCTC12872</strain>
    </source>
</reference>
<dbReference type="OrthoDB" id="6312934at2"/>
<accession>A0A379C9X3</accession>
<dbReference type="AlphaFoldDB" id="A0A379C9X3"/>